<protein>
    <recommendedName>
        <fullName evidence="4">DUF4293 family protein</fullName>
    </recommendedName>
</protein>
<evidence type="ECO:0008006" key="4">
    <source>
        <dbReference type="Google" id="ProtNLM"/>
    </source>
</evidence>
<name>A0AAW7DLW3_9FLAO</name>
<dbReference type="AlphaFoldDB" id="A0AAW7DLW3"/>
<gene>
    <name evidence="2" type="ORF">HX095_10565</name>
</gene>
<evidence type="ECO:0000313" key="2">
    <source>
        <dbReference type="EMBL" id="MDM1551655.1"/>
    </source>
</evidence>
<keyword evidence="1" id="KW-0812">Transmembrane</keyword>
<feature type="transmembrane region" description="Helical" evidence="1">
    <location>
        <begin position="91"/>
        <end position="114"/>
    </location>
</feature>
<dbReference type="RefSeq" id="WP_286486187.1">
    <property type="nucleotide sequence ID" value="NZ_JACALR010000004.1"/>
</dbReference>
<organism evidence="2 3">
    <name type="scientific">Empedobacter falsenii</name>
    <dbReference type="NCBI Taxonomy" id="343874"/>
    <lineage>
        <taxon>Bacteria</taxon>
        <taxon>Pseudomonadati</taxon>
        <taxon>Bacteroidota</taxon>
        <taxon>Flavobacteriia</taxon>
        <taxon>Flavobacteriales</taxon>
        <taxon>Weeksellaceae</taxon>
        <taxon>Empedobacter</taxon>
    </lineage>
</organism>
<accession>A0AAW7DLW3</accession>
<keyword evidence="1" id="KW-0472">Membrane</keyword>
<comment type="caution">
    <text evidence="2">The sequence shown here is derived from an EMBL/GenBank/DDBJ whole genome shotgun (WGS) entry which is preliminary data.</text>
</comment>
<keyword evidence="1" id="KW-1133">Transmembrane helix</keyword>
<reference evidence="2" key="1">
    <citation type="submission" date="2020-06" db="EMBL/GenBank/DDBJ databases">
        <authorList>
            <person name="Dong N."/>
        </authorList>
    </citation>
    <scope>NUCLEOTIDE SEQUENCE</scope>
    <source>
        <strain evidence="2">210</strain>
    </source>
</reference>
<dbReference type="EMBL" id="JACALR010000004">
    <property type="protein sequence ID" value="MDM1551655.1"/>
    <property type="molecule type" value="Genomic_DNA"/>
</dbReference>
<feature type="transmembrane region" description="Helical" evidence="1">
    <location>
        <begin position="46"/>
        <end position="71"/>
    </location>
</feature>
<reference evidence="2" key="2">
    <citation type="journal article" date="2022" name="Sci. Total Environ.">
        <title>Prevalence, transmission, and molecular epidemiology of tet(X)-positive bacteria among humans, animals, and environmental niches in China: An epidemiological, and genomic-based study.</title>
        <authorList>
            <person name="Dong N."/>
            <person name="Zeng Y."/>
            <person name="Cai C."/>
            <person name="Sun C."/>
            <person name="Lu J."/>
            <person name="Liu C."/>
            <person name="Zhou H."/>
            <person name="Sun Q."/>
            <person name="Shu L."/>
            <person name="Wang H."/>
            <person name="Wang Y."/>
            <person name="Wang S."/>
            <person name="Wu C."/>
            <person name="Chan E.W."/>
            <person name="Chen G."/>
            <person name="Shen Z."/>
            <person name="Chen S."/>
            <person name="Zhang R."/>
        </authorList>
    </citation>
    <scope>NUCLEOTIDE SEQUENCE</scope>
    <source>
        <strain evidence="2">210</strain>
    </source>
</reference>
<sequence>MILKIVVNLSVAFILFPLLLISKDLENILKGNYQYYDSYYNSLNEYLYVLLHAQVYPFSSFLFLSFILIPFQLIKDYYYKKRKTLIFLKKVVCFFLILIVFTLILGTFSNIWLVPWWHNLIYIFYSFLVALLFTTILYLLIDRWTEIKKLQQNAKEDRVDLD</sequence>
<proteinExistence type="predicted"/>
<dbReference type="Proteomes" id="UP001173578">
    <property type="component" value="Unassembled WGS sequence"/>
</dbReference>
<evidence type="ECO:0000313" key="3">
    <source>
        <dbReference type="Proteomes" id="UP001173578"/>
    </source>
</evidence>
<feature type="transmembrane region" description="Helical" evidence="1">
    <location>
        <begin position="120"/>
        <end position="141"/>
    </location>
</feature>
<evidence type="ECO:0000256" key="1">
    <source>
        <dbReference type="SAM" id="Phobius"/>
    </source>
</evidence>